<dbReference type="Proteomes" id="UP000249115">
    <property type="component" value="Unassembled WGS sequence"/>
</dbReference>
<sequence length="209" mass="23708">MLDLVAEVLQLNMKEGIVIFQKNSVLGKVKTRLAATIGDERAFNAYQQLVNYTHKIVSQSPAEKILFFSNYLEDDLTQYPSDYRFELQSGEELGEKMCNSFAQLFEEKFDRLIIIGTDCAEITPELISEAFEALNDQEVVIGPAHDGGYYLLGMRKFVPGLFSNIPWSTDRVTALTKDYLKANGITFAILPVLSDVDIEEDWDNFKDKL</sequence>
<dbReference type="AlphaFoldDB" id="A0A2W7R9X0"/>
<reference evidence="1 2" key="1">
    <citation type="submission" date="2018-06" db="EMBL/GenBank/DDBJ databases">
        <title>Genomic Encyclopedia of Archaeal and Bacterial Type Strains, Phase II (KMG-II): from individual species to whole genera.</title>
        <authorList>
            <person name="Goeker M."/>
        </authorList>
    </citation>
    <scope>NUCLEOTIDE SEQUENCE [LARGE SCALE GENOMIC DNA]</scope>
    <source>
        <strain evidence="1 2">DSM 22686</strain>
    </source>
</reference>
<accession>A0A2W7R9X0</accession>
<protein>
    <recommendedName>
        <fullName evidence="3">Glycosyltransferase A (GT-A) superfamily protein (DUF2064 family)</fullName>
    </recommendedName>
</protein>
<gene>
    <name evidence="1" type="ORF">LV84_01997</name>
</gene>
<evidence type="ECO:0000313" key="1">
    <source>
        <dbReference type="EMBL" id="PZX56871.1"/>
    </source>
</evidence>
<dbReference type="InterPro" id="IPR018641">
    <property type="entry name" value="Trfase_1_rSAM/seldom-assoc"/>
</dbReference>
<dbReference type="PANTHER" id="PTHR36529">
    <property type="entry name" value="SLL1095 PROTEIN"/>
    <property type="match status" value="1"/>
</dbReference>
<dbReference type="PANTHER" id="PTHR36529:SF1">
    <property type="entry name" value="GLYCOSYLTRANSFERASE"/>
    <property type="match status" value="1"/>
</dbReference>
<evidence type="ECO:0008006" key="3">
    <source>
        <dbReference type="Google" id="ProtNLM"/>
    </source>
</evidence>
<dbReference type="InterPro" id="IPR029044">
    <property type="entry name" value="Nucleotide-diphossugar_trans"/>
</dbReference>
<dbReference type="SUPFAM" id="SSF53448">
    <property type="entry name" value="Nucleotide-diphospho-sugar transferases"/>
    <property type="match status" value="1"/>
</dbReference>
<dbReference type="NCBIfam" id="TIGR04282">
    <property type="entry name" value="glyco_like_cofC"/>
    <property type="match status" value="1"/>
</dbReference>
<dbReference type="EMBL" id="QKZU01000007">
    <property type="protein sequence ID" value="PZX56871.1"/>
    <property type="molecule type" value="Genomic_DNA"/>
</dbReference>
<comment type="caution">
    <text evidence="1">The sequence shown here is derived from an EMBL/GenBank/DDBJ whole genome shotgun (WGS) entry which is preliminary data.</text>
</comment>
<proteinExistence type="predicted"/>
<evidence type="ECO:0000313" key="2">
    <source>
        <dbReference type="Proteomes" id="UP000249115"/>
    </source>
</evidence>
<name>A0A2W7R9X0_9BACT</name>
<organism evidence="1 2">
    <name type="scientific">Algoriphagus ratkowskyi</name>
    <dbReference type="NCBI Taxonomy" id="57028"/>
    <lineage>
        <taxon>Bacteria</taxon>
        <taxon>Pseudomonadati</taxon>
        <taxon>Bacteroidota</taxon>
        <taxon>Cytophagia</taxon>
        <taxon>Cytophagales</taxon>
        <taxon>Cyclobacteriaceae</taxon>
        <taxon>Algoriphagus</taxon>
    </lineage>
</organism>
<dbReference type="Gene3D" id="3.90.550.10">
    <property type="entry name" value="Spore Coat Polysaccharide Biosynthesis Protein SpsA, Chain A"/>
    <property type="match status" value="1"/>
</dbReference>
<dbReference type="Pfam" id="PF09837">
    <property type="entry name" value="DUF2064"/>
    <property type="match status" value="1"/>
</dbReference>